<keyword evidence="2" id="KW-0472">Membrane</keyword>
<feature type="transmembrane region" description="Helical" evidence="2">
    <location>
        <begin position="31"/>
        <end position="53"/>
    </location>
</feature>
<dbReference type="EMBL" id="CP071872">
    <property type="protein sequence ID" value="UNM12181.1"/>
    <property type="molecule type" value="Genomic_DNA"/>
</dbReference>
<evidence type="ECO:0000256" key="2">
    <source>
        <dbReference type="SAM" id="Phobius"/>
    </source>
</evidence>
<dbReference type="RefSeq" id="WP_242330779.1">
    <property type="nucleotide sequence ID" value="NZ_CP071872.1"/>
</dbReference>
<reference evidence="3 4" key="1">
    <citation type="submission" date="2021-03" db="EMBL/GenBank/DDBJ databases">
        <title>Complete genome of Streptomyces formicae strain 1H-GS9 (DSM 100524).</title>
        <authorList>
            <person name="Atanasov K.E."/>
            <person name="Altabella T."/>
            <person name="Ferrer A."/>
        </authorList>
    </citation>
    <scope>NUCLEOTIDE SEQUENCE [LARGE SCALE GENOMIC DNA]</scope>
    <source>
        <strain evidence="3 4">1H-GS9</strain>
    </source>
</reference>
<name>A0ABY3WHV8_9ACTN</name>
<evidence type="ECO:0000256" key="1">
    <source>
        <dbReference type="SAM" id="MobiDB-lite"/>
    </source>
</evidence>
<accession>A0ABY3WHV8</accession>
<keyword evidence="2" id="KW-0812">Transmembrane</keyword>
<protein>
    <recommendedName>
        <fullName evidence="5">Integral membrane protein</fullName>
    </recommendedName>
</protein>
<proteinExistence type="predicted"/>
<feature type="region of interest" description="Disordered" evidence="1">
    <location>
        <begin position="56"/>
        <end position="79"/>
    </location>
</feature>
<evidence type="ECO:0000313" key="4">
    <source>
        <dbReference type="Proteomes" id="UP000828924"/>
    </source>
</evidence>
<evidence type="ECO:0008006" key="5">
    <source>
        <dbReference type="Google" id="ProtNLM"/>
    </source>
</evidence>
<evidence type="ECO:0000313" key="3">
    <source>
        <dbReference type="EMBL" id="UNM12181.1"/>
    </source>
</evidence>
<keyword evidence="2" id="KW-1133">Transmembrane helix</keyword>
<organism evidence="3 4">
    <name type="scientific">Streptomyces formicae</name>
    <dbReference type="NCBI Taxonomy" id="1616117"/>
    <lineage>
        <taxon>Bacteria</taxon>
        <taxon>Bacillati</taxon>
        <taxon>Actinomycetota</taxon>
        <taxon>Actinomycetes</taxon>
        <taxon>Kitasatosporales</taxon>
        <taxon>Streptomycetaceae</taxon>
        <taxon>Streptomyces</taxon>
    </lineage>
</organism>
<sequence length="79" mass="8446">MDRTDRMFLVGLTVPIASAAAVTVALRPASLWEWLAVVGTAFAAAVVVAVAYARTTRPRAGESSAARRRGARHDDRSHI</sequence>
<dbReference type="Proteomes" id="UP000828924">
    <property type="component" value="Chromosome"/>
</dbReference>
<keyword evidence="4" id="KW-1185">Reference proteome</keyword>
<gene>
    <name evidence="3" type="ORF">J4032_12100</name>
</gene>